<feature type="transmembrane region" description="Helical" evidence="10">
    <location>
        <begin position="71"/>
        <end position="89"/>
    </location>
</feature>
<comment type="similarity">
    <text evidence="2">Belongs to the ABC-2 integral membrane protein family.</text>
</comment>
<evidence type="ECO:0000313" key="13">
    <source>
        <dbReference type="Proteomes" id="UP000016569"/>
    </source>
</evidence>
<sequence>MVLTDRFRDDLRQVQDAGLSSLRTIHGLLLRESRTRYGRRSAGYVWALISPMILLVVMMVVFSAIARPAGAGESLVVFFLTAIIPIFFLRNGITRGGNAIRANRVLMQYPQVNAFEVITARTLLEALTYFIVLVLFVLIMFAFFGLPFTAWIDQPLPMLQAGGTLLLLCYGACFLSSQIGRAFDPWNELTGPIGRILLLTSGLWFTLGSLPPEFLAIVQYNPLAHVVEWIRDASIRDFQSELYNPWYPLSLGVLFLAAGLFIDWLYRISGYDLQP</sequence>
<protein>
    <submittedName>
        <fullName evidence="12">Surface polysaccharides/antigens</fullName>
    </submittedName>
</protein>
<feature type="transmembrane region" description="Helical" evidence="10">
    <location>
        <begin position="189"/>
        <end position="207"/>
    </location>
</feature>
<evidence type="ECO:0000256" key="8">
    <source>
        <dbReference type="ARBA" id="ARBA00023047"/>
    </source>
</evidence>
<evidence type="ECO:0000256" key="4">
    <source>
        <dbReference type="ARBA" id="ARBA00022475"/>
    </source>
</evidence>
<dbReference type="PANTHER" id="PTHR30413">
    <property type="entry name" value="INNER MEMBRANE TRANSPORT PERMEASE"/>
    <property type="match status" value="1"/>
</dbReference>
<gene>
    <name evidence="12" type="ORF">MBEBAB_1873</name>
</gene>
<evidence type="ECO:0000256" key="2">
    <source>
        <dbReference type="ARBA" id="ARBA00007783"/>
    </source>
</evidence>
<keyword evidence="9 10" id="KW-0472">Membrane</keyword>
<keyword evidence="13" id="KW-1185">Reference proteome</keyword>
<dbReference type="GO" id="GO:0015920">
    <property type="term" value="P:lipopolysaccharide transport"/>
    <property type="evidence" value="ECO:0007669"/>
    <property type="project" value="TreeGrafter"/>
</dbReference>
<comment type="caution">
    <text evidence="12">The sequence shown here is derived from an EMBL/GenBank/DDBJ whole genome shotgun (WGS) entry which is preliminary data.</text>
</comment>
<evidence type="ECO:0000256" key="10">
    <source>
        <dbReference type="SAM" id="Phobius"/>
    </source>
</evidence>
<dbReference type="Proteomes" id="UP000016569">
    <property type="component" value="Unassembled WGS sequence"/>
</dbReference>
<dbReference type="PANTHER" id="PTHR30413:SF10">
    <property type="entry name" value="CAPSULE POLYSACCHARIDE EXPORT INNER-MEMBRANE PROTEIN CTRC"/>
    <property type="match status" value="1"/>
</dbReference>
<evidence type="ECO:0000256" key="9">
    <source>
        <dbReference type="ARBA" id="ARBA00023136"/>
    </source>
</evidence>
<proteinExistence type="inferred from homology"/>
<dbReference type="Pfam" id="PF01061">
    <property type="entry name" value="ABC2_membrane"/>
    <property type="match status" value="1"/>
</dbReference>
<keyword evidence="3" id="KW-0813">Transport</keyword>
<keyword evidence="5" id="KW-0762">Sugar transport</keyword>
<dbReference type="InterPro" id="IPR013525">
    <property type="entry name" value="ABC2_TM"/>
</dbReference>
<accession>A0A8E0NC46</accession>
<dbReference type="EMBL" id="BATC01000033">
    <property type="protein sequence ID" value="GAD59623.1"/>
    <property type="molecule type" value="Genomic_DNA"/>
</dbReference>
<feature type="transmembrane region" description="Helical" evidence="10">
    <location>
        <begin position="127"/>
        <end position="152"/>
    </location>
</feature>
<evidence type="ECO:0000259" key="11">
    <source>
        <dbReference type="Pfam" id="PF01061"/>
    </source>
</evidence>
<feature type="transmembrane region" description="Helical" evidence="10">
    <location>
        <begin position="246"/>
        <end position="266"/>
    </location>
</feature>
<keyword evidence="7 10" id="KW-1133">Transmembrane helix</keyword>
<name>A0A8E0NC46_9CAUL</name>
<evidence type="ECO:0000256" key="1">
    <source>
        <dbReference type="ARBA" id="ARBA00004651"/>
    </source>
</evidence>
<dbReference type="RefSeq" id="WP_021697717.1">
    <property type="nucleotide sequence ID" value="NZ_BATC01000033.1"/>
</dbReference>
<organism evidence="12 13">
    <name type="scientific">Brevundimonas abyssalis TAR-001</name>
    <dbReference type="NCBI Taxonomy" id="1391729"/>
    <lineage>
        <taxon>Bacteria</taxon>
        <taxon>Pseudomonadati</taxon>
        <taxon>Pseudomonadota</taxon>
        <taxon>Alphaproteobacteria</taxon>
        <taxon>Caulobacterales</taxon>
        <taxon>Caulobacteraceae</taxon>
        <taxon>Brevundimonas</taxon>
    </lineage>
</organism>
<evidence type="ECO:0000256" key="5">
    <source>
        <dbReference type="ARBA" id="ARBA00022597"/>
    </source>
</evidence>
<keyword evidence="6 10" id="KW-0812">Transmembrane</keyword>
<feature type="transmembrane region" description="Helical" evidence="10">
    <location>
        <begin position="158"/>
        <end position="177"/>
    </location>
</feature>
<feature type="transmembrane region" description="Helical" evidence="10">
    <location>
        <begin position="44"/>
        <end position="65"/>
    </location>
</feature>
<dbReference type="AlphaFoldDB" id="A0A8E0NC46"/>
<evidence type="ECO:0000313" key="12">
    <source>
        <dbReference type="EMBL" id="GAD59623.1"/>
    </source>
</evidence>
<evidence type="ECO:0000256" key="7">
    <source>
        <dbReference type="ARBA" id="ARBA00022989"/>
    </source>
</evidence>
<dbReference type="OrthoDB" id="8479094at2"/>
<evidence type="ECO:0000256" key="3">
    <source>
        <dbReference type="ARBA" id="ARBA00022448"/>
    </source>
</evidence>
<keyword evidence="8" id="KW-0625">Polysaccharide transport</keyword>
<dbReference type="PRINTS" id="PR00164">
    <property type="entry name" value="ABC2TRNSPORT"/>
</dbReference>
<comment type="subcellular location">
    <subcellularLocation>
        <location evidence="1">Cell membrane</location>
        <topology evidence="1">Multi-pass membrane protein</topology>
    </subcellularLocation>
</comment>
<evidence type="ECO:0000256" key="6">
    <source>
        <dbReference type="ARBA" id="ARBA00022692"/>
    </source>
</evidence>
<dbReference type="GO" id="GO:0015774">
    <property type="term" value="P:polysaccharide transport"/>
    <property type="evidence" value="ECO:0007669"/>
    <property type="project" value="UniProtKB-KW"/>
</dbReference>
<feature type="domain" description="ABC-2 type transporter transmembrane" evidence="11">
    <location>
        <begin position="28"/>
        <end position="232"/>
    </location>
</feature>
<dbReference type="InterPro" id="IPR000412">
    <property type="entry name" value="ABC_2_transport"/>
</dbReference>
<dbReference type="GO" id="GO:0140359">
    <property type="term" value="F:ABC-type transporter activity"/>
    <property type="evidence" value="ECO:0007669"/>
    <property type="project" value="InterPro"/>
</dbReference>
<dbReference type="GO" id="GO:0043190">
    <property type="term" value="C:ATP-binding cassette (ABC) transporter complex"/>
    <property type="evidence" value="ECO:0007669"/>
    <property type="project" value="InterPro"/>
</dbReference>
<keyword evidence="4" id="KW-1003">Cell membrane</keyword>
<reference evidence="13" key="1">
    <citation type="journal article" date="2013" name="Genome Announc.">
        <title>Draft Genome Sequence of the Dimorphic Prosthecate Bacterium Brevundimonas abyssalis TAR-001T.</title>
        <authorList>
            <person name="Tsubouchi T."/>
            <person name="Nishi S."/>
            <person name="Usui K."/>
            <person name="Shimane Y."/>
            <person name="Takaki Y."/>
            <person name="Maruyama T."/>
            <person name="Hatada Y."/>
        </authorList>
    </citation>
    <scope>NUCLEOTIDE SEQUENCE [LARGE SCALE GENOMIC DNA]</scope>
    <source>
        <strain evidence="13">TAR-001</strain>
    </source>
</reference>